<evidence type="ECO:0000256" key="8">
    <source>
        <dbReference type="PIRNR" id="PIRNR005096"/>
    </source>
</evidence>
<dbReference type="InterPro" id="IPR011013">
    <property type="entry name" value="Gal_mutarotase_sf_dom"/>
</dbReference>
<proteinExistence type="inferred from homology"/>
<dbReference type="PANTHER" id="PTHR10091:SF0">
    <property type="entry name" value="GALACTOSE MUTAROTASE"/>
    <property type="match status" value="1"/>
</dbReference>
<protein>
    <recommendedName>
        <fullName evidence="5 8">Aldose 1-epimerase</fullName>
        <ecNumber evidence="4 8">5.1.3.3</ecNumber>
    </recommendedName>
</protein>
<evidence type="ECO:0000256" key="7">
    <source>
        <dbReference type="ARBA" id="ARBA00023277"/>
    </source>
</evidence>
<dbReference type="RefSeq" id="WP_027294600.1">
    <property type="nucleotide sequence ID" value="NZ_QGQD01000105.1"/>
</dbReference>
<dbReference type="GO" id="GO:0030246">
    <property type="term" value="F:carbohydrate binding"/>
    <property type="evidence" value="ECO:0007669"/>
    <property type="project" value="InterPro"/>
</dbReference>
<feature type="active site" description="Proton acceptor" evidence="9">
    <location>
        <position position="316"/>
    </location>
</feature>
<evidence type="ECO:0000256" key="6">
    <source>
        <dbReference type="ARBA" id="ARBA00023235"/>
    </source>
</evidence>
<evidence type="ECO:0000256" key="10">
    <source>
        <dbReference type="PIRSR" id="PIRSR005096-2"/>
    </source>
</evidence>
<comment type="pathway">
    <text evidence="2 8">Carbohydrate metabolism; hexose metabolism.</text>
</comment>
<comment type="catalytic activity">
    <reaction evidence="1 8">
        <text>alpha-D-glucose = beta-D-glucose</text>
        <dbReference type="Rhea" id="RHEA:10264"/>
        <dbReference type="ChEBI" id="CHEBI:15903"/>
        <dbReference type="ChEBI" id="CHEBI:17925"/>
        <dbReference type="EC" id="5.1.3.3"/>
    </reaction>
</comment>
<dbReference type="NCBIfam" id="NF008277">
    <property type="entry name" value="PRK11055.1"/>
    <property type="match status" value="1"/>
</dbReference>
<dbReference type="STRING" id="180332.GCA_000797495_00755"/>
<evidence type="ECO:0000256" key="9">
    <source>
        <dbReference type="PIRSR" id="PIRSR005096-1"/>
    </source>
</evidence>
<dbReference type="InterPro" id="IPR008183">
    <property type="entry name" value="Aldose_1/G6P_1-epimerase"/>
</dbReference>
<dbReference type="GO" id="GO:0004034">
    <property type="term" value="F:aldose 1-epimerase activity"/>
    <property type="evidence" value="ECO:0007669"/>
    <property type="project" value="UniProtKB-EC"/>
</dbReference>
<evidence type="ECO:0000256" key="11">
    <source>
        <dbReference type="PIRSR" id="PIRSR005096-3"/>
    </source>
</evidence>
<reference evidence="12 13" key="1">
    <citation type="journal article" date="2019" name="Anaerobe">
        <title>Detection of Robinsoniella peoriensis in multiple bone samples of a trauma patient.</title>
        <authorList>
            <person name="Schrottner P."/>
            <person name="Hartwich K."/>
            <person name="Bunk B."/>
            <person name="Schober I."/>
            <person name="Helbig S."/>
            <person name="Rudolph W.W."/>
            <person name="Gunzer F."/>
        </authorList>
    </citation>
    <scope>NUCLEOTIDE SEQUENCE [LARGE SCALE GENOMIC DNA]</scope>
    <source>
        <strain evidence="12 13">DSM 106044</strain>
    </source>
</reference>
<dbReference type="PIRSF" id="PIRSF005096">
    <property type="entry name" value="GALM"/>
    <property type="match status" value="1"/>
</dbReference>
<evidence type="ECO:0000256" key="1">
    <source>
        <dbReference type="ARBA" id="ARBA00001614"/>
    </source>
</evidence>
<dbReference type="InterPro" id="IPR014718">
    <property type="entry name" value="GH-type_carb-bd"/>
</dbReference>
<dbReference type="InterPro" id="IPR047215">
    <property type="entry name" value="Galactose_mutarotase-like"/>
</dbReference>
<dbReference type="InterPro" id="IPR018052">
    <property type="entry name" value="Ald1_epimerase_CS"/>
</dbReference>
<evidence type="ECO:0000313" key="12">
    <source>
        <dbReference type="EMBL" id="TLC98078.1"/>
    </source>
</evidence>
<dbReference type="Pfam" id="PF01263">
    <property type="entry name" value="Aldose_epim"/>
    <property type="match status" value="1"/>
</dbReference>
<organism evidence="12 13">
    <name type="scientific">Robinsoniella peoriensis</name>
    <dbReference type="NCBI Taxonomy" id="180332"/>
    <lineage>
        <taxon>Bacteria</taxon>
        <taxon>Bacillati</taxon>
        <taxon>Bacillota</taxon>
        <taxon>Clostridia</taxon>
        <taxon>Lachnospirales</taxon>
        <taxon>Lachnospiraceae</taxon>
        <taxon>Robinsoniella</taxon>
    </lineage>
</organism>
<sequence length="349" mass="38726">MGMKTSLFGKTGNGQEAKIVTIMNKKGMGIEVTNYGATLVSATVPDEKGHIEDVILGYEDVTDYAANGGFFGAVIGRNGNRIGKAKVTINGVDYQMEQNENGNSLHSGTRGFDKVIWDMELLEEEATVKFTHHSPDGDEGLPGNFDVTVSYTLTDENEIRIHYTGVSDADTIANMTNHSYFNLAGHDKGTILDHTLWMDADAFTVIDEESIPTGELRSVEGTPMDFRKTRRIGDDIDDTYEQIQLAHGYDHNFVLNQNGEEKLRKIAKVTDPLTKRTMEVYTDCVGVQFYTGNFIEKTQIGKGGIAYQKRSGLCLETQFFPDAPNHEHFPSSILKAGEVYDTTTIYKFV</sequence>
<evidence type="ECO:0000256" key="2">
    <source>
        <dbReference type="ARBA" id="ARBA00005028"/>
    </source>
</evidence>
<name>A0A4U8Q1C9_9FIRM</name>
<dbReference type="InterPro" id="IPR015443">
    <property type="entry name" value="Aldose_1-epimerase"/>
</dbReference>
<dbReference type="GO" id="GO:0006006">
    <property type="term" value="P:glucose metabolic process"/>
    <property type="evidence" value="ECO:0007669"/>
    <property type="project" value="TreeGrafter"/>
</dbReference>
<dbReference type="AlphaFoldDB" id="A0A4U8Q1C9"/>
<keyword evidence="6 8" id="KW-0413">Isomerase</keyword>
<dbReference type="Gene3D" id="2.70.98.10">
    <property type="match status" value="1"/>
</dbReference>
<dbReference type="EMBL" id="QGQD01000105">
    <property type="protein sequence ID" value="TLC98078.1"/>
    <property type="molecule type" value="Genomic_DNA"/>
</dbReference>
<gene>
    <name evidence="12" type="primary">mro</name>
    <name evidence="12" type="ORF">DSM106044_05140</name>
</gene>
<keyword evidence="7 8" id="KW-0119">Carbohydrate metabolism</keyword>
<feature type="active site" description="Proton donor" evidence="9">
    <location>
        <position position="178"/>
    </location>
</feature>
<comment type="caution">
    <text evidence="12">The sequence shown here is derived from an EMBL/GenBank/DDBJ whole genome shotgun (WGS) entry which is preliminary data.</text>
</comment>
<feature type="binding site" evidence="10">
    <location>
        <position position="250"/>
    </location>
    <ligand>
        <name>beta-D-galactose</name>
        <dbReference type="ChEBI" id="CHEBI:27667"/>
    </ligand>
</feature>
<evidence type="ECO:0000256" key="3">
    <source>
        <dbReference type="ARBA" id="ARBA00006206"/>
    </source>
</evidence>
<dbReference type="SUPFAM" id="SSF74650">
    <property type="entry name" value="Galactose mutarotase-like"/>
    <property type="match status" value="1"/>
</dbReference>
<dbReference type="CDD" id="cd09019">
    <property type="entry name" value="galactose_mutarotase_like"/>
    <property type="match status" value="1"/>
</dbReference>
<dbReference type="UniPathway" id="UPA00242"/>
<dbReference type="GO" id="GO:0033499">
    <property type="term" value="P:galactose catabolic process via UDP-galactose, Leloir pathway"/>
    <property type="evidence" value="ECO:0007669"/>
    <property type="project" value="TreeGrafter"/>
</dbReference>
<dbReference type="PANTHER" id="PTHR10091">
    <property type="entry name" value="ALDOSE-1-EPIMERASE"/>
    <property type="match status" value="1"/>
</dbReference>
<dbReference type="EC" id="5.1.3.3" evidence="4 8"/>
<evidence type="ECO:0000256" key="5">
    <source>
        <dbReference type="ARBA" id="ARBA00014165"/>
    </source>
</evidence>
<evidence type="ECO:0000256" key="4">
    <source>
        <dbReference type="ARBA" id="ARBA00013185"/>
    </source>
</evidence>
<evidence type="ECO:0000313" key="13">
    <source>
        <dbReference type="Proteomes" id="UP000306509"/>
    </source>
</evidence>
<keyword evidence="13" id="KW-1185">Reference proteome</keyword>
<feature type="binding site" evidence="11">
    <location>
        <begin position="178"/>
        <end position="180"/>
    </location>
    <ligand>
        <name>beta-D-galactose</name>
        <dbReference type="ChEBI" id="CHEBI:27667"/>
    </ligand>
</feature>
<dbReference type="Proteomes" id="UP000306509">
    <property type="component" value="Unassembled WGS sequence"/>
</dbReference>
<accession>A0A4U8Q1C9</accession>
<dbReference type="PROSITE" id="PS00545">
    <property type="entry name" value="ALDOSE_1_EPIMERASE"/>
    <property type="match status" value="1"/>
</dbReference>
<comment type="similarity">
    <text evidence="3 8">Belongs to the aldose epimerase family.</text>
</comment>
<feature type="binding site" evidence="11">
    <location>
        <begin position="80"/>
        <end position="81"/>
    </location>
    <ligand>
        <name>beta-D-galactose</name>
        <dbReference type="ChEBI" id="CHEBI:27667"/>
    </ligand>
</feature>